<feature type="domain" description="HTH luxR-type" evidence="6">
    <location>
        <begin position="145"/>
        <end position="210"/>
    </location>
</feature>
<dbReference type="SUPFAM" id="SSF46894">
    <property type="entry name" value="C-terminal effector domain of the bipartite response regulators"/>
    <property type="match status" value="1"/>
</dbReference>
<evidence type="ECO:0000259" key="6">
    <source>
        <dbReference type="PROSITE" id="PS50043"/>
    </source>
</evidence>
<dbReference type="SMART" id="SM00421">
    <property type="entry name" value="HTH_LUXR"/>
    <property type="match status" value="1"/>
</dbReference>
<feature type="modified residue" description="4-aspartylphosphate" evidence="5">
    <location>
        <position position="59"/>
    </location>
</feature>
<accession>A0A1H1U502</accession>
<dbReference type="SMART" id="SM00448">
    <property type="entry name" value="REC"/>
    <property type="match status" value="1"/>
</dbReference>
<dbReference type="CDD" id="cd17535">
    <property type="entry name" value="REC_NarL-like"/>
    <property type="match status" value="1"/>
</dbReference>
<dbReference type="EMBL" id="LT629765">
    <property type="protein sequence ID" value="SDS67411.1"/>
    <property type="molecule type" value="Genomic_DNA"/>
</dbReference>
<dbReference type="STRING" id="1203190.GCA_000312345_00785"/>
<dbReference type="GO" id="GO:0000160">
    <property type="term" value="P:phosphorelay signal transduction system"/>
    <property type="evidence" value="ECO:0007669"/>
    <property type="project" value="InterPro"/>
</dbReference>
<protein>
    <submittedName>
        <fullName evidence="8">DNA-binding response regulator, NarL/FixJ family, contains REC and HTH domains</fullName>
    </submittedName>
</protein>
<feature type="domain" description="Response regulatory" evidence="7">
    <location>
        <begin position="8"/>
        <end position="124"/>
    </location>
</feature>
<dbReference type="OrthoDB" id="9808843at2"/>
<dbReference type="PANTHER" id="PTHR43214">
    <property type="entry name" value="TWO-COMPONENT RESPONSE REGULATOR"/>
    <property type="match status" value="1"/>
</dbReference>
<evidence type="ECO:0000259" key="7">
    <source>
        <dbReference type="PROSITE" id="PS50110"/>
    </source>
</evidence>
<keyword evidence="3 8" id="KW-0238">DNA-binding</keyword>
<gene>
    <name evidence="8" type="ORF">SAMN04488539_2145</name>
</gene>
<dbReference type="CDD" id="cd06170">
    <property type="entry name" value="LuxR_C_like"/>
    <property type="match status" value="1"/>
</dbReference>
<dbReference type="InterPro" id="IPR058245">
    <property type="entry name" value="NreC/VraR/RcsB-like_REC"/>
</dbReference>
<dbReference type="InterPro" id="IPR039420">
    <property type="entry name" value="WalR-like"/>
</dbReference>
<evidence type="ECO:0000256" key="4">
    <source>
        <dbReference type="ARBA" id="ARBA00023163"/>
    </source>
</evidence>
<dbReference type="PANTHER" id="PTHR43214:SF24">
    <property type="entry name" value="TRANSCRIPTIONAL REGULATORY PROTEIN NARL-RELATED"/>
    <property type="match status" value="1"/>
</dbReference>
<reference evidence="8 9" key="1">
    <citation type="submission" date="2016-10" db="EMBL/GenBank/DDBJ databases">
        <authorList>
            <person name="de Groot N.N."/>
        </authorList>
    </citation>
    <scope>NUCLEOTIDE SEQUENCE [LARGE SCALE GENOMIC DNA]</scope>
    <source>
        <strain evidence="8 9">DSM 45434</strain>
    </source>
</reference>
<dbReference type="PROSITE" id="PS50043">
    <property type="entry name" value="HTH_LUXR_2"/>
    <property type="match status" value="1"/>
</dbReference>
<dbReference type="SUPFAM" id="SSF52172">
    <property type="entry name" value="CheY-like"/>
    <property type="match status" value="1"/>
</dbReference>
<keyword evidence="1 5" id="KW-0597">Phosphoprotein</keyword>
<dbReference type="InterPro" id="IPR000792">
    <property type="entry name" value="Tscrpt_reg_LuxR_C"/>
</dbReference>
<keyword evidence="4" id="KW-0804">Transcription</keyword>
<dbReference type="InterPro" id="IPR016032">
    <property type="entry name" value="Sig_transdc_resp-reg_C-effctor"/>
</dbReference>
<keyword evidence="2" id="KW-0805">Transcription regulation</keyword>
<sequence>MTDSRATRVLLVEDQQLIRRGLTLLLGTVGGIDIVAQAPDGKTALEALAKEDVDVVLTDARMPGMDGVELTAQCAALYPGLPILVLTTFDDDALVQSALAAGASGFLLKDTSVEGLTAALHAVIDGGMILDPRVAKAAIRPRDSHDEPLAILTRSERTVAELVARGLTNTEIAQTLVLAEGTVKNHVSALLRKLAARDRTALALTLYKALGD</sequence>
<evidence type="ECO:0000256" key="3">
    <source>
        <dbReference type="ARBA" id="ARBA00023125"/>
    </source>
</evidence>
<dbReference type="AlphaFoldDB" id="A0A1H1U502"/>
<evidence type="ECO:0000256" key="1">
    <source>
        <dbReference type="ARBA" id="ARBA00022553"/>
    </source>
</evidence>
<dbReference type="Pfam" id="PF00196">
    <property type="entry name" value="GerE"/>
    <property type="match status" value="1"/>
</dbReference>
<dbReference type="PROSITE" id="PS50110">
    <property type="entry name" value="RESPONSE_REGULATORY"/>
    <property type="match status" value="1"/>
</dbReference>
<dbReference type="PRINTS" id="PR00038">
    <property type="entry name" value="HTHLUXR"/>
</dbReference>
<evidence type="ECO:0000313" key="8">
    <source>
        <dbReference type="EMBL" id="SDS67411.1"/>
    </source>
</evidence>
<dbReference type="PROSITE" id="PS00622">
    <property type="entry name" value="HTH_LUXR_1"/>
    <property type="match status" value="1"/>
</dbReference>
<name>A0A1H1U502_9CORY</name>
<organism evidence="8 9">
    <name type="scientific">Corynebacterium timonense</name>
    <dbReference type="NCBI Taxonomy" id="441500"/>
    <lineage>
        <taxon>Bacteria</taxon>
        <taxon>Bacillati</taxon>
        <taxon>Actinomycetota</taxon>
        <taxon>Actinomycetes</taxon>
        <taxon>Mycobacteriales</taxon>
        <taxon>Corynebacteriaceae</taxon>
        <taxon>Corynebacterium</taxon>
    </lineage>
</organism>
<evidence type="ECO:0000313" key="9">
    <source>
        <dbReference type="Proteomes" id="UP000182237"/>
    </source>
</evidence>
<dbReference type="GO" id="GO:0006355">
    <property type="term" value="P:regulation of DNA-templated transcription"/>
    <property type="evidence" value="ECO:0007669"/>
    <property type="project" value="InterPro"/>
</dbReference>
<dbReference type="InterPro" id="IPR001789">
    <property type="entry name" value="Sig_transdc_resp-reg_receiver"/>
</dbReference>
<evidence type="ECO:0000256" key="2">
    <source>
        <dbReference type="ARBA" id="ARBA00023015"/>
    </source>
</evidence>
<dbReference type="GO" id="GO:0003677">
    <property type="term" value="F:DNA binding"/>
    <property type="evidence" value="ECO:0007669"/>
    <property type="project" value="UniProtKB-KW"/>
</dbReference>
<dbReference type="Proteomes" id="UP000182237">
    <property type="component" value="Chromosome I"/>
</dbReference>
<dbReference type="InterPro" id="IPR011006">
    <property type="entry name" value="CheY-like_superfamily"/>
</dbReference>
<dbReference type="RefSeq" id="WP_019193633.1">
    <property type="nucleotide sequence ID" value="NZ_LT629765.1"/>
</dbReference>
<dbReference type="Gene3D" id="3.40.50.2300">
    <property type="match status" value="1"/>
</dbReference>
<evidence type="ECO:0000256" key="5">
    <source>
        <dbReference type="PROSITE-ProRule" id="PRU00169"/>
    </source>
</evidence>
<proteinExistence type="predicted"/>
<keyword evidence="9" id="KW-1185">Reference proteome</keyword>
<dbReference type="Pfam" id="PF00072">
    <property type="entry name" value="Response_reg"/>
    <property type="match status" value="1"/>
</dbReference>